<dbReference type="AlphaFoldDB" id="A0A6M6E1J1"/>
<organism evidence="1 2">
    <name type="scientific">Priestia megaterium</name>
    <name type="common">Bacillus megaterium</name>
    <dbReference type="NCBI Taxonomy" id="1404"/>
    <lineage>
        <taxon>Bacteria</taxon>
        <taxon>Bacillati</taxon>
        <taxon>Bacillota</taxon>
        <taxon>Bacilli</taxon>
        <taxon>Bacillales</taxon>
        <taxon>Bacillaceae</taxon>
        <taxon>Priestia</taxon>
    </lineage>
</organism>
<dbReference type="EMBL" id="CP045273">
    <property type="protein sequence ID" value="QJX80933.1"/>
    <property type="molecule type" value="Genomic_DNA"/>
</dbReference>
<dbReference type="RefSeq" id="WP_171778933.1">
    <property type="nucleotide sequence ID" value="NZ_CP045273.1"/>
</dbReference>
<dbReference type="Proteomes" id="UP000501076">
    <property type="component" value="Plasmid pFDU301A"/>
</dbReference>
<sequence length="435" mass="49844">MNMALSGSQFDVRAKQILKPFIRKVSKFSFNVPRYFLTGTKKRNNIVGVTKEKLVIKTDASKEKFSISIQKIEQAISFILYKRIVNRKELEKYSNYNSALMGLLEMILFEVARIQKSVKGVLQIRLIGVRFFFSGMDRCSEADFQTIVHNGGTFILCSYFYLREKGKSLEAFMNKLKDNGLKMILDSGAFSIHNALEKGKTLVSAARYNSLTAKQRAEMNVVKEITVNDFAAVLNEYSDMIYGYFNLDVMGDAKASAYNFNQLKQLTGKSPIPVWHCDVINWRESDFELLNEMVNEDYEIVALGATVPLGKNAGPQRQNKVKEELFEEIFKRHPEQCFHWLGGSSDLLLKFPFFSADSSGWIQGRKTNQIYSFEEQSTEKMNDWSKERCLAYNVFALSSLEYIGEGIQGSLLFNEFEPKKTRELDNSVQQLEFAI</sequence>
<reference evidence="1 2" key="1">
    <citation type="submission" date="2019-10" db="EMBL/GenBank/DDBJ databases">
        <title>Complete genome sequences for adaption low water activity.</title>
        <authorList>
            <person name="Zhao L."/>
            <person name="Zhong J."/>
        </authorList>
    </citation>
    <scope>NUCLEOTIDE SEQUENCE [LARGE SCALE GENOMIC DNA]</scope>
    <source>
        <strain evidence="1 2">FDU301</strain>
        <plasmid evidence="2">pfdu301a</plasmid>
    </source>
</reference>
<name>A0A6M6E1J1_PRIMG</name>
<proteinExistence type="predicted"/>
<evidence type="ECO:0000313" key="1">
    <source>
        <dbReference type="EMBL" id="QJX80933.1"/>
    </source>
</evidence>
<protein>
    <submittedName>
        <fullName evidence="1">Uncharacterized protein</fullName>
    </submittedName>
</protein>
<accession>A0A6M6E1J1</accession>
<gene>
    <name evidence="1" type="ORF">FDZ14_33110</name>
</gene>
<keyword evidence="1" id="KW-0614">Plasmid</keyword>
<geneLocation type="plasmid" evidence="2">
    <name>pfdu301a</name>
</geneLocation>
<evidence type="ECO:0000313" key="2">
    <source>
        <dbReference type="Proteomes" id="UP000501076"/>
    </source>
</evidence>